<feature type="region of interest" description="Disordered" evidence="1">
    <location>
        <begin position="144"/>
        <end position="167"/>
    </location>
</feature>
<dbReference type="KEGG" id="cars:E1B03_14675"/>
<evidence type="ECO:0000313" key="3">
    <source>
        <dbReference type="Proteomes" id="UP000293850"/>
    </source>
</evidence>
<name>A0A4P6WRP2_9ENTR</name>
<accession>A0A4P6WRP2</accession>
<dbReference type="Proteomes" id="UP000293850">
    <property type="component" value="Chromosome"/>
</dbReference>
<dbReference type="PANTHER" id="PTHR30619:SF1">
    <property type="entry name" value="RECOMBINATION PROTEIN 2"/>
    <property type="match status" value="1"/>
</dbReference>
<protein>
    <recommendedName>
        <fullName evidence="4">Metallo-beta-lactamase domain-containing protein</fullName>
    </recommendedName>
</protein>
<dbReference type="AlphaFoldDB" id="A0A4P6WRP2"/>
<dbReference type="PANTHER" id="PTHR30619">
    <property type="entry name" value="DNA INTERNALIZATION/COMPETENCE PROTEIN COMEC/REC2"/>
    <property type="match status" value="1"/>
</dbReference>
<keyword evidence="3" id="KW-1185">Reference proteome</keyword>
<organism evidence="2 3">
    <name type="scientific">Citrobacter arsenatis</name>
    <dbReference type="NCBI Taxonomy" id="2546350"/>
    <lineage>
        <taxon>Bacteria</taxon>
        <taxon>Pseudomonadati</taxon>
        <taxon>Pseudomonadota</taxon>
        <taxon>Gammaproteobacteria</taxon>
        <taxon>Enterobacterales</taxon>
        <taxon>Enterobacteriaceae</taxon>
        <taxon>Citrobacter</taxon>
    </lineage>
</organism>
<gene>
    <name evidence="2" type="ORF">E1B03_14675</name>
</gene>
<dbReference type="InterPro" id="IPR036866">
    <property type="entry name" value="RibonucZ/Hydroxyglut_hydro"/>
</dbReference>
<dbReference type="InterPro" id="IPR052159">
    <property type="entry name" value="Competence_DNA_uptake"/>
</dbReference>
<reference evidence="2 3" key="1">
    <citation type="submission" date="2019-03" db="EMBL/GenBank/DDBJ databases">
        <title>Complete genome sequence of an arsenate-respiring bacteria, Citrobacter sp. LY-1.</title>
        <authorList>
            <person name="Wang H."/>
            <person name="Liu Y."/>
            <person name="Li Q."/>
            <person name="Huang J."/>
        </authorList>
    </citation>
    <scope>NUCLEOTIDE SEQUENCE [LARGE SCALE GENOMIC DNA]</scope>
    <source>
        <strain evidence="2 3">LY-1</strain>
    </source>
</reference>
<dbReference type="SUPFAM" id="SSF56281">
    <property type="entry name" value="Metallo-hydrolase/oxidoreductase"/>
    <property type="match status" value="1"/>
</dbReference>
<evidence type="ECO:0000313" key="2">
    <source>
        <dbReference type="EMBL" id="QBM23608.1"/>
    </source>
</evidence>
<evidence type="ECO:0000256" key="1">
    <source>
        <dbReference type="SAM" id="MobiDB-lite"/>
    </source>
</evidence>
<dbReference type="Gene3D" id="3.60.15.10">
    <property type="entry name" value="Ribonuclease Z/Hydroxyacylglutathione hydrolase-like"/>
    <property type="match status" value="2"/>
</dbReference>
<evidence type="ECO:0008006" key="4">
    <source>
        <dbReference type="Google" id="ProtNLM"/>
    </source>
</evidence>
<dbReference type="EMBL" id="CP037864">
    <property type="protein sequence ID" value="QBM23608.1"/>
    <property type="molecule type" value="Genomic_DNA"/>
</dbReference>
<proteinExistence type="predicted"/>
<dbReference type="RefSeq" id="WP_133086490.1">
    <property type="nucleotide sequence ID" value="NZ_CP037864.1"/>
</dbReference>
<sequence length="417" mass="46896">MTSMMVIQKFHPVGTGTFKTGFLRHLSTGESFQWVYDCGATSKTTLNRVLSTLPRKLVSLDMLVLSHFDNDHVNGVETLLRHCSVKTLVLPYSEWAQSVREISVLGKKGSSPSTAMLQLNPVQWLASRNFDVRVEEVVLIRRGPDATPVPSGNEGTEPNSREFQEDEPGQFSENYFSFGSSFSGNTSIRILPHNHSIQAVNGDFEFVFYNAEKDFSELGLIEQRCGQWYAKHSGWLLSDVKTDIQNTIMSTNLHQPLSGMPANWRKTLKDRYEYHFGHSGKAKNNISLCMYAAPVSQKFSICCIGSDRHCCRFRWRRTLRPATLCTGDIHLTAAVISDIQHHLGAQRWNRIGLTQVPHHGSQHSWEPGNAVLLAPTQFVHCASGSKHHPHPDVQADLSSSRVHCADRTQGVIIRYRL</sequence>